<dbReference type="Proteomes" id="UP000335636">
    <property type="component" value="Unassembled WGS sequence"/>
</dbReference>
<protein>
    <submittedName>
        <fullName evidence="2">Uncharacterized protein</fullName>
    </submittedName>
</protein>
<dbReference type="EMBL" id="CABDUW010002048">
    <property type="protein sequence ID" value="VTJ85200.1"/>
    <property type="molecule type" value="Genomic_DNA"/>
</dbReference>
<proteinExistence type="predicted"/>
<evidence type="ECO:0000313" key="2">
    <source>
        <dbReference type="EMBL" id="VTJ85200.1"/>
    </source>
</evidence>
<feature type="non-terminal residue" evidence="2">
    <location>
        <position position="1"/>
    </location>
</feature>
<keyword evidence="3" id="KW-1185">Reference proteome</keyword>
<accession>A0A5E4CV81</accession>
<gene>
    <name evidence="2" type="ORF">MONAX_5E024488</name>
</gene>
<feature type="non-terminal residue" evidence="2">
    <location>
        <position position="58"/>
    </location>
</feature>
<organism evidence="2 3">
    <name type="scientific">Marmota monax</name>
    <name type="common">Woodchuck</name>
    <dbReference type="NCBI Taxonomy" id="9995"/>
    <lineage>
        <taxon>Eukaryota</taxon>
        <taxon>Metazoa</taxon>
        <taxon>Chordata</taxon>
        <taxon>Craniata</taxon>
        <taxon>Vertebrata</taxon>
        <taxon>Euteleostomi</taxon>
        <taxon>Mammalia</taxon>
        <taxon>Eutheria</taxon>
        <taxon>Euarchontoglires</taxon>
        <taxon>Glires</taxon>
        <taxon>Rodentia</taxon>
        <taxon>Sciuromorpha</taxon>
        <taxon>Sciuridae</taxon>
        <taxon>Xerinae</taxon>
        <taxon>Marmotini</taxon>
        <taxon>Marmota</taxon>
    </lineage>
</organism>
<sequence>EEPWDQDMEVFGGGGGGTNSGEVSVVAKIAWSQLPLLLQDPSWGPREKGRGGRERGSQ</sequence>
<dbReference type="AlphaFoldDB" id="A0A5E4CV81"/>
<name>A0A5E4CV81_MARMO</name>
<reference evidence="2" key="1">
    <citation type="submission" date="2019-04" db="EMBL/GenBank/DDBJ databases">
        <authorList>
            <person name="Alioto T."/>
            <person name="Alioto T."/>
        </authorList>
    </citation>
    <scope>NUCLEOTIDE SEQUENCE [LARGE SCALE GENOMIC DNA]</scope>
</reference>
<feature type="region of interest" description="Disordered" evidence="1">
    <location>
        <begin position="39"/>
        <end position="58"/>
    </location>
</feature>
<comment type="caution">
    <text evidence="2">The sequence shown here is derived from an EMBL/GenBank/DDBJ whole genome shotgun (WGS) entry which is preliminary data.</text>
</comment>
<evidence type="ECO:0000256" key="1">
    <source>
        <dbReference type="SAM" id="MobiDB-lite"/>
    </source>
</evidence>
<feature type="compositionally biased region" description="Basic and acidic residues" evidence="1">
    <location>
        <begin position="45"/>
        <end position="58"/>
    </location>
</feature>
<evidence type="ECO:0000313" key="3">
    <source>
        <dbReference type="Proteomes" id="UP000335636"/>
    </source>
</evidence>